<protein>
    <submittedName>
        <fullName evidence="2">Uncharacterized protein</fullName>
    </submittedName>
</protein>
<reference evidence="2" key="2">
    <citation type="submission" date="2021-12" db="EMBL/GenBank/DDBJ databases">
        <title>Resequencing data analysis of finger millet.</title>
        <authorList>
            <person name="Hatakeyama M."/>
            <person name="Aluri S."/>
            <person name="Balachadran M.T."/>
            <person name="Sivarajan S.R."/>
            <person name="Poveda L."/>
            <person name="Shimizu-Inatsugi R."/>
            <person name="Schlapbach R."/>
            <person name="Sreeman S.M."/>
            <person name="Shimizu K.K."/>
        </authorList>
    </citation>
    <scope>NUCLEOTIDE SEQUENCE</scope>
</reference>
<accession>A0AAV5CCA4</accession>
<dbReference type="EMBL" id="BQKI01000006">
    <property type="protein sequence ID" value="GJM95724.1"/>
    <property type="molecule type" value="Genomic_DNA"/>
</dbReference>
<dbReference type="AlphaFoldDB" id="A0AAV5CCA4"/>
<feature type="region of interest" description="Disordered" evidence="1">
    <location>
        <begin position="1"/>
        <end position="25"/>
    </location>
</feature>
<keyword evidence="3" id="KW-1185">Reference proteome</keyword>
<organism evidence="2 3">
    <name type="scientific">Eleusine coracana subsp. coracana</name>
    <dbReference type="NCBI Taxonomy" id="191504"/>
    <lineage>
        <taxon>Eukaryota</taxon>
        <taxon>Viridiplantae</taxon>
        <taxon>Streptophyta</taxon>
        <taxon>Embryophyta</taxon>
        <taxon>Tracheophyta</taxon>
        <taxon>Spermatophyta</taxon>
        <taxon>Magnoliopsida</taxon>
        <taxon>Liliopsida</taxon>
        <taxon>Poales</taxon>
        <taxon>Poaceae</taxon>
        <taxon>PACMAD clade</taxon>
        <taxon>Chloridoideae</taxon>
        <taxon>Cynodonteae</taxon>
        <taxon>Eleusininae</taxon>
        <taxon>Eleusine</taxon>
    </lineage>
</organism>
<comment type="caution">
    <text evidence="2">The sequence shown here is derived from an EMBL/GenBank/DDBJ whole genome shotgun (WGS) entry which is preliminary data.</text>
</comment>
<evidence type="ECO:0000313" key="3">
    <source>
        <dbReference type="Proteomes" id="UP001054889"/>
    </source>
</evidence>
<proteinExistence type="predicted"/>
<gene>
    <name evidence="2" type="primary">ga12501</name>
    <name evidence="2" type="ORF">PR202_ga12501</name>
</gene>
<evidence type="ECO:0000256" key="1">
    <source>
        <dbReference type="SAM" id="MobiDB-lite"/>
    </source>
</evidence>
<dbReference type="Proteomes" id="UP001054889">
    <property type="component" value="Unassembled WGS sequence"/>
</dbReference>
<dbReference type="PANTHER" id="PTHR33087">
    <property type="entry name" value="OS07G0539200 PROTEIN"/>
    <property type="match status" value="1"/>
</dbReference>
<evidence type="ECO:0000313" key="2">
    <source>
        <dbReference type="EMBL" id="GJM95724.1"/>
    </source>
</evidence>
<dbReference type="InterPro" id="IPR053253">
    <property type="entry name" value="Sex_diff_modulator"/>
</dbReference>
<dbReference type="PANTHER" id="PTHR33087:SF51">
    <property type="entry name" value="CCHC-TYPE DOMAIN-CONTAINING PROTEIN"/>
    <property type="match status" value="1"/>
</dbReference>
<feature type="region of interest" description="Disordered" evidence="1">
    <location>
        <begin position="228"/>
        <end position="272"/>
    </location>
</feature>
<reference evidence="2" key="1">
    <citation type="journal article" date="2018" name="DNA Res.">
        <title>Multiple hybrid de novo genome assembly of finger millet, an orphan allotetraploid crop.</title>
        <authorList>
            <person name="Hatakeyama M."/>
            <person name="Aluri S."/>
            <person name="Balachadran M.T."/>
            <person name="Sivarajan S.R."/>
            <person name="Patrignani A."/>
            <person name="Gruter S."/>
            <person name="Poveda L."/>
            <person name="Shimizu-Inatsugi R."/>
            <person name="Baeten J."/>
            <person name="Francoijs K.J."/>
            <person name="Nataraja K.N."/>
            <person name="Reddy Y.A.N."/>
            <person name="Phadnis S."/>
            <person name="Ravikumar R.L."/>
            <person name="Schlapbach R."/>
            <person name="Sreeman S.M."/>
            <person name="Shimizu K.K."/>
        </authorList>
    </citation>
    <scope>NUCLEOTIDE SEQUENCE</scope>
</reference>
<name>A0AAV5CCA4_ELECO</name>
<sequence>MEGQIEATSPELPVQDDGASPTRGPPCIIDWSDRLERAAADMRRAIIVLVFGDHPPVTPDDIKAIMAARFSLNLVSLEAKQAGEDTMFFVVVDTEETAARLVDSRPSIGSSGPRLHLRQWMRQAFDSSAFLPNLVDVELRGVPTHAWEMTTAENLLNPYGWPQLLHPSTRNRDDYSVFRLSTWCFRPNSIPGMHDLHVVEPSIGVIDTPPGKPTLVYPITISVKPAIFPQASNNSSPSEGDEDPERRRPRRRPRREDSSNVPPSTPTGEGVP</sequence>